<dbReference type="KEGG" id="pbv:AR543_03790"/>
<evidence type="ECO:0000256" key="7">
    <source>
        <dbReference type="PIRSR" id="PIRSR606710-1"/>
    </source>
</evidence>
<reference evidence="11 12" key="2">
    <citation type="journal article" date="2016" name="Int. J. Syst. Evol. Microbiol.">
        <title>Paenibacillus bovis sp. nov., isolated from raw yak (Bos grunniens) milk.</title>
        <authorList>
            <person name="Gao C."/>
            <person name="Han J."/>
            <person name="Liu Z."/>
            <person name="Xu X."/>
            <person name="Hang F."/>
            <person name="Wu Z."/>
        </authorList>
    </citation>
    <scope>NUCLEOTIDE SEQUENCE [LARGE SCALE GENOMIC DNA]</scope>
    <source>
        <strain evidence="11 12">BD3526</strain>
    </source>
</reference>
<dbReference type="InterPro" id="IPR006558">
    <property type="entry name" value="LamG-like"/>
</dbReference>
<evidence type="ECO:0000256" key="4">
    <source>
        <dbReference type="ARBA" id="ARBA00022801"/>
    </source>
</evidence>
<keyword evidence="3 9" id="KW-0732">Signal</keyword>
<dbReference type="RefSeq" id="WP_060531969.1">
    <property type="nucleotide sequence ID" value="NZ_CP013023.1"/>
</dbReference>
<evidence type="ECO:0000256" key="6">
    <source>
        <dbReference type="ARBA" id="ARBA00023295"/>
    </source>
</evidence>
<dbReference type="SMART" id="SM00560">
    <property type="entry name" value="LamGL"/>
    <property type="match status" value="1"/>
</dbReference>
<keyword evidence="5" id="KW-1015">Disulfide bond</keyword>
<evidence type="ECO:0000256" key="9">
    <source>
        <dbReference type="SAM" id="SignalP"/>
    </source>
</evidence>
<dbReference type="OrthoDB" id="9801455at2"/>
<dbReference type="EMBL" id="CP013023">
    <property type="protein sequence ID" value="ANF95234.1"/>
    <property type="molecule type" value="Genomic_DNA"/>
</dbReference>
<proteinExistence type="inferred from homology"/>
<dbReference type="InterPro" id="IPR032291">
    <property type="entry name" value="Abn2_C"/>
</dbReference>
<dbReference type="InterPro" id="IPR006710">
    <property type="entry name" value="Glyco_hydro_43"/>
</dbReference>
<dbReference type="Gene3D" id="2.115.10.20">
    <property type="entry name" value="Glycosyl hydrolase domain, family 43"/>
    <property type="match status" value="1"/>
</dbReference>
<dbReference type="Pfam" id="PF04616">
    <property type="entry name" value="Glyco_hydro_43"/>
    <property type="match status" value="1"/>
</dbReference>
<dbReference type="Gene3D" id="2.40.128.10">
    <property type="match status" value="1"/>
</dbReference>
<organism evidence="11 12">
    <name type="scientific">Paenibacillus bovis</name>
    <dbReference type="NCBI Taxonomy" id="1616788"/>
    <lineage>
        <taxon>Bacteria</taxon>
        <taxon>Bacillati</taxon>
        <taxon>Bacillota</taxon>
        <taxon>Bacilli</taxon>
        <taxon>Bacillales</taxon>
        <taxon>Paenibacillaceae</taxon>
        <taxon>Paenibacillus</taxon>
    </lineage>
</organism>
<evidence type="ECO:0000256" key="2">
    <source>
        <dbReference type="ARBA" id="ARBA00009865"/>
    </source>
</evidence>
<dbReference type="InterPro" id="IPR050727">
    <property type="entry name" value="GH43_arabinanases"/>
</dbReference>
<dbReference type="SUPFAM" id="SSF49899">
    <property type="entry name" value="Concanavalin A-like lectins/glucanases"/>
    <property type="match status" value="1"/>
</dbReference>
<evidence type="ECO:0000256" key="8">
    <source>
        <dbReference type="PIRSR" id="PIRSR606710-2"/>
    </source>
</evidence>
<gene>
    <name evidence="11" type="ORF">AR543_03790</name>
</gene>
<dbReference type="SUPFAM" id="SSF75005">
    <property type="entry name" value="Arabinanase/levansucrase/invertase"/>
    <property type="match status" value="1"/>
</dbReference>
<dbReference type="PANTHER" id="PTHR43301">
    <property type="entry name" value="ARABINAN ENDO-1,5-ALPHA-L-ARABINOSIDASE"/>
    <property type="match status" value="1"/>
</dbReference>
<accession>A0A172ZC67</accession>
<dbReference type="Pfam" id="PF16369">
    <property type="entry name" value="GH43_C"/>
    <property type="match status" value="1"/>
</dbReference>
<name>A0A172ZC67_9BACL</name>
<sequence>MRKNVTKKLAVATLAFSLAVSAAGVTNNEQASAAKVDNPPAEPTFSNATVHDPSIIKTGNTFYVFGSHISAAKSPDLLHWSNFANGYTTPGNTLYGDLSKTLAGSFKWAGENDADSKGGFAVWAPDVIWNPKYVNKDGSKGAYTLYYSTSSTYIRSAIGMAVSQKIEGPYEYTDTFIYTGFTKDKAFDANSQVDKKWTNTNIQTLIDQKKISAENPAWFNENGSYANQQYPNAIDPTIFYDAKGKMWMTYGSWSGGIFVLEVDQKTGKPIYPGKDGKTKDGRMIDRYFGTKIAGGYGKSGEGPYIQYNKDSGYFYLYMTYGGLAANGGYNMRVFRSKSADGPYVDARGHQATWPANTSNDEYGNKLIGNFLFDSKVGDPGKEQDYGYVSPGHNSVYTDPKTGQLFLVFHTRFPGRGEEHELRIHQMFINKEGWPVVSPYRYAGEQEAKVSDKMITGDYQFVDHGSDSSPAIKEASAIRLNEDHTITGELQGTWKKKGTNNAELTIGGKNYTGVFVKDWDPMSKQYVMTFTALSDQATMGWGSRLPDASDTQVIEDVYGELELSGTSGITANLELPTIGSRGTTINWTSSNEQIIAANGQVTRPESGSSAVPVTLTARITRGSETRTKIFEVTVLPYTNAQLTAQYSFDQNLNDSTGQHGAGELTGDRLDRPATVSTLTYGTGVHGQSAVLDGTTGIRLPNGLIHSNSYSVSMWVKPEQLNLYSPAFFGAADSDHWISLLPRGTAGDNTMLWAGSTPWYDASTGMKIPAGEWSHLAFSVDQGNVTVYVNGKETFTGTGFPDRFSASDNASFGLGVNYWDTPFKGELDELQVFEGSLTPAQLAELSSK</sequence>
<evidence type="ECO:0000259" key="10">
    <source>
        <dbReference type="SMART" id="SM00560"/>
    </source>
</evidence>
<comment type="pathway">
    <text evidence="1">Glycan metabolism; L-arabinan degradation.</text>
</comment>
<feature type="signal peptide" evidence="9">
    <location>
        <begin position="1"/>
        <end position="22"/>
    </location>
</feature>
<dbReference type="CDD" id="cd18832">
    <property type="entry name" value="GH43_GsAbnA-like"/>
    <property type="match status" value="1"/>
</dbReference>
<feature type="chain" id="PRO_5038793482" evidence="9">
    <location>
        <begin position="23"/>
        <end position="846"/>
    </location>
</feature>
<keyword evidence="4" id="KW-0378">Hydrolase</keyword>
<keyword evidence="12" id="KW-1185">Reference proteome</keyword>
<dbReference type="GO" id="GO:0005975">
    <property type="term" value="P:carbohydrate metabolic process"/>
    <property type="evidence" value="ECO:0007669"/>
    <property type="project" value="InterPro"/>
</dbReference>
<protein>
    <submittedName>
        <fullName evidence="11">Arabinanase</fullName>
    </submittedName>
</protein>
<dbReference type="InterPro" id="IPR046780">
    <property type="entry name" value="aBig_2"/>
</dbReference>
<evidence type="ECO:0000256" key="3">
    <source>
        <dbReference type="ARBA" id="ARBA00022729"/>
    </source>
</evidence>
<feature type="site" description="Important for catalytic activity, responsible for pKa modulation of the active site Glu and correct orientation of both the proton donor and substrate" evidence="8">
    <location>
        <position position="235"/>
    </location>
</feature>
<comment type="similarity">
    <text evidence="2">Belongs to the glycosyl hydrolase 43 family.</text>
</comment>
<dbReference type="InterPro" id="IPR023296">
    <property type="entry name" value="Glyco_hydro_beta-prop_sf"/>
</dbReference>
<dbReference type="PANTHER" id="PTHR43301:SF3">
    <property type="entry name" value="ARABINAN ENDO-1,5-ALPHA-L-ARABINOSIDASE A-RELATED"/>
    <property type="match status" value="1"/>
</dbReference>
<dbReference type="Proteomes" id="UP000078148">
    <property type="component" value="Chromosome"/>
</dbReference>
<reference evidence="12" key="1">
    <citation type="submission" date="2015-10" db="EMBL/GenBank/DDBJ databases">
        <title>Genome of Paenibacillus bovis sp. nov.</title>
        <authorList>
            <person name="Wu Z."/>
            <person name="Gao C."/>
            <person name="Liu Z."/>
            <person name="Zheng H."/>
        </authorList>
    </citation>
    <scope>NUCLEOTIDE SEQUENCE [LARGE SCALE GENOMIC DNA]</scope>
    <source>
        <strain evidence="12">BD3526</strain>
    </source>
</reference>
<dbReference type="AlphaFoldDB" id="A0A172ZC67"/>
<feature type="domain" description="LamG-like jellyroll fold" evidence="10">
    <location>
        <begin position="706"/>
        <end position="838"/>
    </location>
</feature>
<dbReference type="InterPro" id="IPR013320">
    <property type="entry name" value="ConA-like_dom_sf"/>
</dbReference>
<dbReference type="GO" id="GO:0004553">
    <property type="term" value="F:hydrolase activity, hydrolyzing O-glycosyl compounds"/>
    <property type="evidence" value="ECO:0007669"/>
    <property type="project" value="InterPro"/>
</dbReference>
<evidence type="ECO:0000313" key="12">
    <source>
        <dbReference type="Proteomes" id="UP000078148"/>
    </source>
</evidence>
<dbReference type="Pfam" id="PF20578">
    <property type="entry name" value="aBig_2"/>
    <property type="match status" value="1"/>
</dbReference>
<evidence type="ECO:0000256" key="5">
    <source>
        <dbReference type="ARBA" id="ARBA00023157"/>
    </source>
</evidence>
<dbReference type="Pfam" id="PF13385">
    <property type="entry name" value="Laminin_G_3"/>
    <property type="match status" value="1"/>
</dbReference>
<evidence type="ECO:0000256" key="1">
    <source>
        <dbReference type="ARBA" id="ARBA00004834"/>
    </source>
</evidence>
<dbReference type="Gene3D" id="2.60.120.200">
    <property type="match status" value="1"/>
</dbReference>
<keyword evidence="6" id="KW-0326">Glycosidase</keyword>
<dbReference type="STRING" id="1616788.AR543_03790"/>
<feature type="active site" description="Proton acceptor" evidence="7">
    <location>
        <position position="52"/>
    </location>
</feature>
<feature type="active site" description="Proton donor" evidence="7">
    <location>
        <position position="301"/>
    </location>
</feature>
<evidence type="ECO:0000313" key="11">
    <source>
        <dbReference type="EMBL" id="ANF95234.1"/>
    </source>
</evidence>